<keyword evidence="2" id="KW-0408">Iron</keyword>
<dbReference type="SUPFAM" id="SSF117281">
    <property type="entry name" value="Kelch motif"/>
    <property type="match status" value="1"/>
</dbReference>
<proteinExistence type="predicted"/>
<accession>A0A6G1HFD3</accession>
<sequence length="339" mass="37101">LAKMKGTWRRLASSEGLQRSSHVVAASHDELVVFGGEVKPRQPVDNKLYAISLKEKSTEIPDVKILDAPRQSPSPRVGSASTTLKNRAYLFSGRGGEAMSPIDEEGAIWMLNLSSKAWSYITPNEGSKYPQARSYHALTSDGNDTLYLHAGCPESGRLSDLWCFQISLRRWTQLASAPDPPRGGASVALKDESLYRMNGFDGKTEQGGSLDVYDLESNCWTQRKFTADDREGPSPRSVSALLPLDVGGKSMLITLFGEQDPSSLGHQGAGKMKGDVWAYDLSSQNWTEVQVDGERPEPRGWFAAEVTGHDQEESIFVHGGLSESNARLGDIWVLRLDGA</sequence>
<evidence type="ECO:0000256" key="1">
    <source>
        <dbReference type="ARBA" id="ARBA00022737"/>
    </source>
</evidence>
<dbReference type="EMBL" id="ML977138">
    <property type="protein sequence ID" value="KAF1991865.1"/>
    <property type="molecule type" value="Genomic_DNA"/>
</dbReference>
<dbReference type="OrthoDB" id="10250130at2759"/>
<dbReference type="Gene3D" id="2.120.10.80">
    <property type="entry name" value="Kelch-type beta propeller"/>
    <property type="match status" value="2"/>
</dbReference>
<dbReference type="InterPro" id="IPR011043">
    <property type="entry name" value="Gal_Oxase/kelch_b-propeller"/>
</dbReference>
<name>A0A6G1HFD3_9PEZI</name>
<dbReference type="GO" id="GO:0019760">
    <property type="term" value="P:glucosinolate metabolic process"/>
    <property type="evidence" value="ECO:0007669"/>
    <property type="project" value="UniProtKB-ARBA"/>
</dbReference>
<dbReference type="InterPro" id="IPR015915">
    <property type="entry name" value="Kelch-typ_b-propeller"/>
</dbReference>
<keyword evidence="1" id="KW-0677">Repeat</keyword>
<dbReference type="PANTHER" id="PTHR47435">
    <property type="entry name" value="KELCH REPEAT PROTEIN (AFU_ORTHOLOGUE AFUA_5G12780)"/>
    <property type="match status" value="1"/>
</dbReference>
<evidence type="ECO:0000313" key="3">
    <source>
        <dbReference type="EMBL" id="KAF1991865.1"/>
    </source>
</evidence>
<dbReference type="AlphaFoldDB" id="A0A6G1HFD3"/>
<dbReference type="PANTHER" id="PTHR47435:SF4">
    <property type="entry name" value="KELCH REPEAT PROTEIN (AFU_ORTHOLOGUE AFUA_5G12780)"/>
    <property type="match status" value="1"/>
</dbReference>
<keyword evidence="4" id="KW-1185">Reference proteome</keyword>
<evidence type="ECO:0000256" key="2">
    <source>
        <dbReference type="ARBA" id="ARBA00023004"/>
    </source>
</evidence>
<evidence type="ECO:0000313" key="4">
    <source>
        <dbReference type="Proteomes" id="UP000800041"/>
    </source>
</evidence>
<protein>
    <submittedName>
        <fullName evidence="3">Galactose oxidase</fullName>
    </submittedName>
</protein>
<dbReference type="Pfam" id="PF24681">
    <property type="entry name" value="Kelch_KLHDC2_KLHL20_DRC7"/>
    <property type="match status" value="1"/>
</dbReference>
<reference evidence="3" key="1">
    <citation type="journal article" date="2020" name="Stud. Mycol.">
        <title>101 Dothideomycetes genomes: a test case for predicting lifestyles and emergence of pathogens.</title>
        <authorList>
            <person name="Haridas S."/>
            <person name="Albert R."/>
            <person name="Binder M."/>
            <person name="Bloem J."/>
            <person name="Labutti K."/>
            <person name="Salamov A."/>
            <person name="Andreopoulos B."/>
            <person name="Baker S."/>
            <person name="Barry K."/>
            <person name="Bills G."/>
            <person name="Bluhm B."/>
            <person name="Cannon C."/>
            <person name="Castanera R."/>
            <person name="Culley D."/>
            <person name="Daum C."/>
            <person name="Ezra D."/>
            <person name="Gonzalez J."/>
            <person name="Henrissat B."/>
            <person name="Kuo A."/>
            <person name="Liang C."/>
            <person name="Lipzen A."/>
            <person name="Lutzoni F."/>
            <person name="Magnuson J."/>
            <person name="Mondo S."/>
            <person name="Nolan M."/>
            <person name="Ohm R."/>
            <person name="Pangilinan J."/>
            <person name="Park H.-J."/>
            <person name="Ramirez L."/>
            <person name="Alfaro M."/>
            <person name="Sun H."/>
            <person name="Tritt A."/>
            <person name="Yoshinaga Y."/>
            <person name="Zwiers L.-H."/>
            <person name="Turgeon B."/>
            <person name="Goodwin S."/>
            <person name="Spatafora J."/>
            <person name="Crous P."/>
            <person name="Grigoriev I."/>
        </authorList>
    </citation>
    <scope>NUCLEOTIDE SEQUENCE</scope>
    <source>
        <strain evidence="3">CBS 113979</strain>
    </source>
</reference>
<gene>
    <name evidence="3" type="ORF">K402DRAFT_322031</name>
</gene>
<organism evidence="3 4">
    <name type="scientific">Aulographum hederae CBS 113979</name>
    <dbReference type="NCBI Taxonomy" id="1176131"/>
    <lineage>
        <taxon>Eukaryota</taxon>
        <taxon>Fungi</taxon>
        <taxon>Dikarya</taxon>
        <taxon>Ascomycota</taxon>
        <taxon>Pezizomycotina</taxon>
        <taxon>Dothideomycetes</taxon>
        <taxon>Pleosporomycetidae</taxon>
        <taxon>Aulographales</taxon>
        <taxon>Aulographaceae</taxon>
    </lineage>
</organism>
<dbReference type="SUPFAM" id="SSF50965">
    <property type="entry name" value="Galactose oxidase, central domain"/>
    <property type="match status" value="1"/>
</dbReference>
<feature type="non-terminal residue" evidence="3">
    <location>
        <position position="1"/>
    </location>
</feature>
<dbReference type="Proteomes" id="UP000800041">
    <property type="component" value="Unassembled WGS sequence"/>
</dbReference>